<name>A0AAJ1BDD3_9ACTO</name>
<protein>
    <submittedName>
        <fullName evidence="1">Uncharacterized protein</fullName>
    </submittedName>
</protein>
<gene>
    <name evidence="1" type="ORF">L0M99_09615</name>
</gene>
<reference evidence="1" key="1">
    <citation type="submission" date="2022-01" db="EMBL/GenBank/DDBJ databases">
        <title>Collection of gut derived symbiotic bacterial strains cultured from healthy donors.</title>
        <authorList>
            <person name="Lin H."/>
            <person name="Kohout C."/>
            <person name="Waligurski E."/>
            <person name="Pamer E.G."/>
        </authorList>
    </citation>
    <scope>NUCLEOTIDE SEQUENCE</scope>
    <source>
        <strain evidence="1">DFI.7.46</strain>
    </source>
</reference>
<dbReference type="AlphaFoldDB" id="A0AAJ1BDD3"/>
<dbReference type="Proteomes" id="UP001200537">
    <property type="component" value="Unassembled WGS sequence"/>
</dbReference>
<evidence type="ECO:0000313" key="2">
    <source>
        <dbReference type="Proteomes" id="UP001200537"/>
    </source>
</evidence>
<dbReference type="EMBL" id="JAKNHJ010000027">
    <property type="protein sequence ID" value="MCG4618738.1"/>
    <property type="molecule type" value="Genomic_DNA"/>
</dbReference>
<accession>A0AAJ1BDD3</accession>
<proteinExistence type="predicted"/>
<organism evidence="1 2">
    <name type="scientific">Varibaculum cambriense</name>
    <dbReference type="NCBI Taxonomy" id="184870"/>
    <lineage>
        <taxon>Bacteria</taxon>
        <taxon>Bacillati</taxon>
        <taxon>Actinomycetota</taxon>
        <taxon>Actinomycetes</taxon>
        <taxon>Actinomycetales</taxon>
        <taxon>Actinomycetaceae</taxon>
        <taxon>Varibaculum</taxon>
    </lineage>
</organism>
<dbReference type="RefSeq" id="WP_024058726.1">
    <property type="nucleotide sequence ID" value="NZ_JAKNHJ010000027.1"/>
</dbReference>
<evidence type="ECO:0000313" key="1">
    <source>
        <dbReference type="EMBL" id="MCG4618738.1"/>
    </source>
</evidence>
<sequence length="409" mass="43808">MSNDSLPSVDTHADPVVTWNVQEGAMVAAKLDPRAVCQFFREQNIVAEADWFPDTPHLLGVNVLRNQADGLASLDEAEEPLRVGAALPEVVELLAEKFAADVSIGEYHANKLPSDLPLPSRSGDREQPVRVVEISSMPVSSVPFCAAAEGKTLGCVTLPEGRIALCYETIRADIVEGSLISRIPAVGLYVSAHDQRVVAVTSDEVADPEKLAIHSWLLQTQVVPGAVEIPDPALEEQIREYLGHSSSPNRIAETAGCDAQQLAQTFKIAGQDGMVRAIEVMGLPAEAAAFLYGRLELEDVPGIEIFHEPGWARAMGHSVDMRILHSDEDAKTPFGILRKLEIEHPTLMKVANAAQMAVGVGLIGAGLIGLAGKKRFSKLSLLGGVMLGVDGGLRSSVVHHMKNRIVGDL</sequence>
<comment type="caution">
    <text evidence="1">The sequence shown here is derived from an EMBL/GenBank/DDBJ whole genome shotgun (WGS) entry which is preliminary data.</text>
</comment>